<keyword evidence="4 8" id="KW-0285">Flavoprotein</keyword>
<dbReference type="Proteomes" id="UP000326331">
    <property type="component" value="Chromosome"/>
</dbReference>
<proteinExistence type="inferred from homology"/>
<sequence>MRFLERLAAGRFAVALEITPPQRHLPKVLLRRARLLGDAADAVNVIQRPDRQSSLAASLELRAAGIDPVWHLAARGMTAADVTRAAEAARAGGIEQVLCVAGDQAPGEGGAWVTVREAVRLVRAAMPGVTVGATLNQYARDPERARRNLLPKLAAGASYVQTQPTFDVAALEAELAAVRAEADGIAAVAMAMPLLTAEAGERIAQRLGLELPGRLRDILAAGDTPGAWAYFRETVARLVDSPAVQGVAIMTFEMDPPPEMGERIVAALEAAGAR</sequence>
<organism evidence="9 10">
    <name type="scientific">Tepidiforma bonchosmolovskayae</name>
    <dbReference type="NCBI Taxonomy" id="2601677"/>
    <lineage>
        <taxon>Bacteria</taxon>
        <taxon>Bacillati</taxon>
        <taxon>Chloroflexota</taxon>
        <taxon>Tepidiformia</taxon>
        <taxon>Tepidiformales</taxon>
        <taxon>Tepidiformaceae</taxon>
        <taxon>Tepidiforma</taxon>
    </lineage>
</organism>
<evidence type="ECO:0000313" key="9">
    <source>
        <dbReference type="EMBL" id="QFG02340.1"/>
    </source>
</evidence>
<evidence type="ECO:0000256" key="7">
    <source>
        <dbReference type="ARBA" id="ARBA00048628"/>
    </source>
</evidence>
<evidence type="ECO:0000256" key="8">
    <source>
        <dbReference type="RuleBase" id="RU003862"/>
    </source>
</evidence>
<dbReference type="PANTHER" id="PTHR45754:SF3">
    <property type="entry name" value="METHYLENETETRAHYDROFOLATE REDUCTASE (NADPH)"/>
    <property type="match status" value="1"/>
</dbReference>
<comment type="similarity">
    <text evidence="3 8">Belongs to the methylenetetrahydrofolate reductase family.</text>
</comment>
<evidence type="ECO:0000256" key="2">
    <source>
        <dbReference type="ARBA" id="ARBA00004777"/>
    </source>
</evidence>
<reference evidence="9 10" key="2">
    <citation type="submission" date="2019-10" db="EMBL/GenBank/DDBJ databases">
        <title>Thermopilla bonchosmolovskayae gen. nov., sp. nov., a moderately thermophilic Chloroflexi bacterium from a Chukotka hot spring (Arctic, Russia), representing a novel classis Thermopillaia, which include previously uncultivated lineage OLB14.</title>
        <authorList>
            <person name="Kochetkova T.V."/>
            <person name="Zayulina K.S."/>
            <person name="Zhigarkov V.S."/>
            <person name="Minaev N.V."/>
            <person name="Novikov A."/>
            <person name="Toshchakov S.V."/>
            <person name="Elcheninov A.G."/>
            <person name="Kublanov I.V."/>
        </authorList>
    </citation>
    <scope>NUCLEOTIDE SEQUENCE [LARGE SCALE GENOMIC DNA]</scope>
    <source>
        <strain evidence="9 10">3753O</strain>
    </source>
</reference>
<name>A0ABX6C017_9CHLR</name>
<accession>A0ABX6C017</accession>
<dbReference type="InterPro" id="IPR003171">
    <property type="entry name" value="Mehydrof_redctse-like"/>
</dbReference>
<keyword evidence="6 8" id="KW-0560">Oxidoreductase</keyword>
<dbReference type="RefSeq" id="WP_158066271.1">
    <property type="nucleotide sequence ID" value="NZ_CP042829.1"/>
</dbReference>
<reference evidence="9 10" key="1">
    <citation type="submission" date="2019-08" db="EMBL/GenBank/DDBJ databases">
        <authorList>
            <person name="Toschakov S.V."/>
        </authorList>
    </citation>
    <scope>NUCLEOTIDE SEQUENCE [LARGE SCALE GENOMIC DNA]</scope>
    <source>
        <strain evidence="9 10">3753O</strain>
    </source>
</reference>
<comment type="catalytic activity">
    <reaction evidence="7">
        <text>(6S)-5-methyl-5,6,7,8-tetrahydrofolate + NAD(+) = (6R)-5,10-methylene-5,6,7,8-tetrahydrofolate + NADH + H(+)</text>
        <dbReference type="Rhea" id="RHEA:19821"/>
        <dbReference type="ChEBI" id="CHEBI:15378"/>
        <dbReference type="ChEBI" id="CHEBI:15636"/>
        <dbReference type="ChEBI" id="CHEBI:18608"/>
        <dbReference type="ChEBI" id="CHEBI:57540"/>
        <dbReference type="ChEBI" id="CHEBI:57945"/>
        <dbReference type="EC" id="1.5.1.54"/>
    </reaction>
    <physiologicalReaction direction="right-to-left" evidence="7">
        <dbReference type="Rhea" id="RHEA:19823"/>
    </physiologicalReaction>
</comment>
<evidence type="ECO:0000313" key="10">
    <source>
        <dbReference type="Proteomes" id="UP000326331"/>
    </source>
</evidence>
<protein>
    <recommendedName>
        <fullName evidence="8">Methylenetetrahydrofolate reductase</fullName>
    </recommendedName>
</protein>
<dbReference type="PANTHER" id="PTHR45754">
    <property type="entry name" value="METHYLENETETRAHYDROFOLATE REDUCTASE"/>
    <property type="match status" value="1"/>
</dbReference>
<dbReference type="InterPro" id="IPR029041">
    <property type="entry name" value="FAD-linked_oxidoreductase-like"/>
</dbReference>
<evidence type="ECO:0000256" key="1">
    <source>
        <dbReference type="ARBA" id="ARBA00001974"/>
    </source>
</evidence>
<keyword evidence="5 8" id="KW-0274">FAD</keyword>
<dbReference type="Pfam" id="PF02219">
    <property type="entry name" value="MTHFR"/>
    <property type="match status" value="1"/>
</dbReference>
<gene>
    <name evidence="9" type="ORF">Tbon_03210</name>
</gene>
<keyword evidence="10" id="KW-1185">Reference proteome</keyword>
<evidence type="ECO:0000256" key="3">
    <source>
        <dbReference type="ARBA" id="ARBA00006743"/>
    </source>
</evidence>
<dbReference type="SUPFAM" id="SSF51730">
    <property type="entry name" value="FAD-linked oxidoreductase"/>
    <property type="match status" value="1"/>
</dbReference>
<dbReference type="EMBL" id="CP042829">
    <property type="protein sequence ID" value="QFG02340.1"/>
    <property type="molecule type" value="Genomic_DNA"/>
</dbReference>
<evidence type="ECO:0000256" key="5">
    <source>
        <dbReference type="ARBA" id="ARBA00022827"/>
    </source>
</evidence>
<dbReference type="Gene3D" id="3.20.20.220">
    <property type="match status" value="1"/>
</dbReference>
<comment type="pathway">
    <text evidence="2 8">One-carbon metabolism; tetrahydrofolate interconversion.</text>
</comment>
<evidence type="ECO:0000256" key="4">
    <source>
        <dbReference type="ARBA" id="ARBA00022630"/>
    </source>
</evidence>
<comment type="cofactor">
    <cofactor evidence="1 8">
        <name>FAD</name>
        <dbReference type="ChEBI" id="CHEBI:57692"/>
    </cofactor>
</comment>
<evidence type="ECO:0000256" key="6">
    <source>
        <dbReference type="ARBA" id="ARBA00023002"/>
    </source>
</evidence>